<dbReference type="Proteomes" id="UP001147752">
    <property type="component" value="Unassembled WGS sequence"/>
</dbReference>
<sequence length="132" mass="14686">MTTSQTSSLWALALATLPEKDQRIFKIPSTSSPDTKQTLNDILSALEVQRDRCTRDKWTTISIGGKKLIIRDVCAKIAAYVKKFMEVADVAVQYDPVHAALPWAGVRFLLQLTFSGFEVFGAIVEGLEKPRD</sequence>
<dbReference type="EMBL" id="JAPZBT010000002">
    <property type="protein sequence ID" value="KAJ5373355.1"/>
    <property type="molecule type" value="Genomic_DNA"/>
</dbReference>
<comment type="caution">
    <text evidence="1">The sequence shown here is derived from an EMBL/GenBank/DDBJ whole genome shotgun (WGS) entry which is preliminary data.</text>
</comment>
<dbReference type="RefSeq" id="XP_056579341.1">
    <property type="nucleotide sequence ID" value="XM_056723091.1"/>
</dbReference>
<protein>
    <recommendedName>
        <fullName evidence="3">NWD NACHT-NTPase N-terminal domain-containing protein</fullName>
    </recommendedName>
</protein>
<dbReference type="AlphaFoldDB" id="A0A9W9S7M8"/>
<name>A0A9W9S7M8_9EURO</name>
<gene>
    <name evidence="1" type="ORF">N7517_005361</name>
</gene>
<reference evidence="1" key="1">
    <citation type="submission" date="2022-12" db="EMBL/GenBank/DDBJ databases">
        <authorList>
            <person name="Petersen C."/>
        </authorList>
    </citation>
    <scope>NUCLEOTIDE SEQUENCE</scope>
    <source>
        <strain evidence="1">IBT 3081</strain>
    </source>
</reference>
<keyword evidence="2" id="KW-1185">Reference proteome</keyword>
<dbReference type="OrthoDB" id="4348862at2759"/>
<dbReference type="GeneID" id="81462274"/>
<evidence type="ECO:0000313" key="2">
    <source>
        <dbReference type="Proteomes" id="UP001147752"/>
    </source>
</evidence>
<reference evidence="1" key="2">
    <citation type="journal article" date="2023" name="IMA Fungus">
        <title>Comparative genomic study of the Penicillium genus elucidates a diverse pangenome and 15 lateral gene transfer events.</title>
        <authorList>
            <person name="Petersen C."/>
            <person name="Sorensen T."/>
            <person name="Nielsen M.R."/>
            <person name="Sondergaard T.E."/>
            <person name="Sorensen J.L."/>
            <person name="Fitzpatrick D.A."/>
            <person name="Frisvad J.C."/>
            <person name="Nielsen K.L."/>
        </authorList>
    </citation>
    <scope>NUCLEOTIDE SEQUENCE</scope>
    <source>
        <strain evidence="1">IBT 3081</strain>
    </source>
</reference>
<evidence type="ECO:0008006" key="3">
    <source>
        <dbReference type="Google" id="ProtNLM"/>
    </source>
</evidence>
<organism evidence="1 2">
    <name type="scientific">Penicillium concentricum</name>
    <dbReference type="NCBI Taxonomy" id="293559"/>
    <lineage>
        <taxon>Eukaryota</taxon>
        <taxon>Fungi</taxon>
        <taxon>Dikarya</taxon>
        <taxon>Ascomycota</taxon>
        <taxon>Pezizomycotina</taxon>
        <taxon>Eurotiomycetes</taxon>
        <taxon>Eurotiomycetidae</taxon>
        <taxon>Eurotiales</taxon>
        <taxon>Aspergillaceae</taxon>
        <taxon>Penicillium</taxon>
    </lineage>
</organism>
<evidence type="ECO:0000313" key="1">
    <source>
        <dbReference type="EMBL" id="KAJ5373355.1"/>
    </source>
</evidence>
<proteinExistence type="predicted"/>
<accession>A0A9W9S7M8</accession>